<reference evidence="2 3" key="1">
    <citation type="journal article" date="2013" name="Curr. Biol.">
        <title>The Genome of the Foraminiferan Reticulomyxa filosa.</title>
        <authorList>
            <person name="Glockner G."/>
            <person name="Hulsmann N."/>
            <person name="Schleicher M."/>
            <person name="Noegel A.A."/>
            <person name="Eichinger L."/>
            <person name="Gallinger C."/>
            <person name="Pawlowski J."/>
            <person name="Sierra R."/>
            <person name="Euteneuer U."/>
            <person name="Pillet L."/>
            <person name="Moustafa A."/>
            <person name="Platzer M."/>
            <person name="Groth M."/>
            <person name="Szafranski K."/>
            <person name="Schliwa M."/>
        </authorList>
    </citation>
    <scope>NUCLEOTIDE SEQUENCE [LARGE SCALE GENOMIC DNA]</scope>
</reference>
<protein>
    <submittedName>
        <fullName evidence="2">Uncharacterized protein</fullName>
    </submittedName>
</protein>
<dbReference type="Proteomes" id="UP000023152">
    <property type="component" value="Unassembled WGS sequence"/>
</dbReference>
<keyword evidence="1" id="KW-0812">Transmembrane</keyword>
<dbReference type="EMBL" id="ASPP01003474">
    <property type="protein sequence ID" value="ETO33346.1"/>
    <property type="molecule type" value="Genomic_DNA"/>
</dbReference>
<feature type="transmembrane region" description="Helical" evidence="1">
    <location>
        <begin position="80"/>
        <end position="102"/>
    </location>
</feature>
<organism evidence="2 3">
    <name type="scientific">Reticulomyxa filosa</name>
    <dbReference type="NCBI Taxonomy" id="46433"/>
    <lineage>
        <taxon>Eukaryota</taxon>
        <taxon>Sar</taxon>
        <taxon>Rhizaria</taxon>
        <taxon>Retaria</taxon>
        <taxon>Foraminifera</taxon>
        <taxon>Monothalamids</taxon>
        <taxon>Reticulomyxidae</taxon>
        <taxon>Reticulomyxa</taxon>
    </lineage>
</organism>
<gene>
    <name evidence="2" type="ORF">RFI_03762</name>
</gene>
<name>X6P584_RETFI</name>
<accession>X6P584</accession>
<comment type="caution">
    <text evidence="2">The sequence shown here is derived from an EMBL/GenBank/DDBJ whole genome shotgun (WGS) entry which is preliminary data.</text>
</comment>
<keyword evidence="1" id="KW-1133">Transmembrane helix</keyword>
<evidence type="ECO:0000313" key="3">
    <source>
        <dbReference type="Proteomes" id="UP000023152"/>
    </source>
</evidence>
<sequence length="109" mass="12814">MCDIDQQTKKSNQEKENKIDTTCTASKTCEFLKWLQCQNKRNETKCQEDANEKIYCYAVRKRTTDNATVFSQKKGCLRKLLLQNLTITFAALLHEFIQLFLFTHLPNKM</sequence>
<evidence type="ECO:0000256" key="1">
    <source>
        <dbReference type="SAM" id="Phobius"/>
    </source>
</evidence>
<keyword evidence="3" id="KW-1185">Reference proteome</keyword>
<dbReference type="AlphaFoldDB" id="X6P584"/>
<keyword evidence="1" id="KW-0472">Membrane</keyword>
<proteinExistence type="predicted"/>
<evidence type="ECO:0000313" key="2">
    <source>
        <dbReference type="EMBL" id="ETO33346.1"/>
    </source>
</evidence>